<feature type="domain" description="PH" evidence="3">
    <location>
        <begin position="196"/>
        <end position="230"/>
    </location>
</feature>
<dbReference type="PANTHER" id="PTHR14383:SF5">
    <property type="entry name" value="RUN DOMAIN-CONTAINING PROTEIN"/>
    <property type="match status" value="1"/>
</dbReference>
<evidence type="ECO:0000313" key="4">
    <source>
        <dbReference type="EMBL" id="CAD7194196.1"/>
    </source>
</evidence>
<dbReference type="Gene3D" id="2.30.29.30">
    <property type="entry name" value="Pleckstrin-homology domain (PH domain)/Phosphotyrosine-binding domain (PTB)"/>
    <property type="match status" value="1"/>
</dbReference>
<proteinExistence type="predicted"/>
<keyword evidence="1" id="KW-0175">Coiled coil</keyword>
<dbReference type="InterPro" id="IPR001849">
    <property type="entry name" value="PH_domain"/>
</dbReference>
<dbReference type="Pfam" id="PF00169">
    <property type="entry name" value="PH"/>
    <property type="match status" value="1"/>
</dbReference>
<dbReference type="PANTHER" id="PTHR14383">
    <property type="entry name" value="SWAP-70 RECOMBINASE"/>
    <property type="match status" value="1"/>
</dbReference>
<evidence type="ECO:0000259" key="3">
    <source>
        <dbReference type="PROSITE" id="PS50003"/>
    </source>
</evidence>
<dbReference type="InterPro" id="IPR011993">
    <property type="entry name" value="PH-like_dom_sf"/>
</dbReference>
<reference evidence="4" key="1">
    <citation type="submission" date="2020-11" db="EMBL/GenBank/DDBJ databases">
        <authorList>
            <person name="Tran Van P."/>
        </authorList>
    </citation>
    <scope>NUCLEOTIDE SEQUENCE</scope>
</reference>
<feature type="compositionally biased region" description="Polar residues" evidence="2">
    <location>
        <begin position="454"/>
        <end position="463"/>
    </location>
</feature>
<evidence type="ECO:0000256" key="1">
    <source>
        <dbReference type="SAM" id="Coils"/>
    </source>
</evidence>
<dbReference type="EMBL" id="OA564404">
    <property type="protein sequence ID" value="CAD7194196.1"/>
    <property type="molecule type" value="Genomic_DNA"/>
</dbReference>
<protein>
    <recommendedName>
        <fullName evidence="3">PH domain-containing protein</fullName>
    </recommendedName>
</protein>
<dbReference type="GO" id="GO:0005634">
    <property type="term" value="C:nucleus"/>
    <property type="evidence" value="ECO:0007669"/>
    <property type="project" value="TreeGrafter"/>
</dbReference>
<gene>
    <name evidence="4" type="ORF">TDIB3V08_LOCUS625</name>
</gene>
<accession>A0A7R8Z4G2</accession>
<dbReference type="SUPFAM" id="SSF50729">
    <property type="entry name" value="PH domain-like"/>
    <property type="match status" value="1"/>
</dbReference>
<evidence type="ECO:0000256" key="2">
    <source>
        <dbReference type="SAM" id="MobiDB-lite"/>
    </source>
</evidence>
<organism evidence="4">
    <name type="scientific">Timema douglasi</name>
    <name type="common">Walking stick</name>
    <dbReference type="NCBI Taxonomy" id="61478"/>
    <lineage>
        <taxon>Eukaryota</taxon>
        <taxon>Metazoa</taxon>
        <taxon>Ecdysozoa</taxon>
        <taxon>Arthropoda</taxon>
        <taxon>Hexapoda</taxon>
        <taxon>Insecta</taxon>
        <taxon>Pterygota</taxon>
        <taxon>Neoptera</taxon>
        <taxon>Polyneoptera</taxon>
        <taxon>Phasmatodea</taxon>
        <taxon>Timematodea</taxon>
        <taxon>Timematoidea</taxon>
        <taxon>Timematidae</taxon>
        <taxon>Timema</taxon>
    </lineage>
</organism>
<sequence>MLTYYAEVFSSLPDTISLPTLREYESRIDEVCWLVCKKHYLHREHIVFSDSCVYKLFRIFCLLADLVPESSQVFQVLLAAPEVGNVAAQLVASLGLEWDAPDFDALSSAIRAFRFSTFLAVLESKYSGSGMVEQEGLEEAVQDMYQTFLHDVIKKPTELTYFKSQDEKELCGSIALNTMCWVDSCQSSPKDKVQRFVLNTNDRSFELAAPDHRRVQSRLQWLSALQIAISHSGGSNGYQRGQVLRRRQQRVAELSRITEENRRRSSQIQDMELTKAQLQQEKMARVAAEHQARELEAVHREEEKRLQELEDMKMKLEKLLEEETQAKRDEEIVRNLQARVLREEWEKRDELEKLQEEQRVLLDMEREKRIEFEWKQREKELHLQEAEGRLKQLEEERLQLDRELNAARDKITISERSKEVLEARLRVMEPQVREPDRVRRALSFMPSTKERPASLQTRYNSLRRTSDDK</sequence>
<name>A0A7R8Z4G2_TIMDO</name>
<feature type="coiled-coil region" evidence="1">
    <location>
        <begin position="261"/>
        <end position="424"/>
    </location>
</feature>
<dbReference type="GO" id="GO:0005737">
    <property type="term" value="C:cytoplasm"/>
    <property type="evidence" value="ECO:0007669"/>
    <property type="project" value="TreeGrafter"/>
</dbReference>
<dbReference type="PROSITE" id="PS50003">
    <property type="entry name" value="PH_DOMAIN"/>
    <property type="match status" value="1"/>
</dbReference>
<feature type="region of interest" description="Disordered" evidence="2">
    <location>
        <begin position="438"/>
        <end position="469"/>
    </location>
</feature>
<dbReference type="AlphaFoldDB" id="A0A7R8Z4G2"/>